<feature type="transmembrane region" description="Helical" evidence="1">
    <location>
        <begin position="257"/>
        <end position="278"/>
    </location>
</feature>
<dbReference type="InterPro" id="IPR013325">
    <property type="entry name" value="RNA_pol_sigma_r2"/>
</dbReference>
<dbReference type="Gene3D" id="1.10.1740.10">
    <property type="match status" value="1"/>
</dbReference>
<evidence type="ECO:0000259" key="4">
    <source>
        <dbReference type="Pfam" id="PF08281"/>
    </source>
</evidence>
<dbReference type="Gene3D" id="3.55.50.30">
    <property type="match status" value="1"/>
</dbReference>
<dbReference type="Pfam" id="PF16344">
    <property type="entry name" value="FecR_C"/>
    <property type="match status" value="1"/>
</dbReference>
<dbReference type="CDD" id="cd06171">
    <property type="entry name" value="Sigma70_r4"/>
    <property type="match status" value="1"/>
</dbReference>
<sequence>MNNSQNAITVIYREHWQKLYIHAYNLLNDEESAKDVVNDVFCSVLESNERLTTEEDLLPLFFVMVRNRCIDQIRHQNVVHKNAERYLEELYSGWTVKEYREYEDKINRMQESIRQMAPQMRTVVEEFFLNEKKCAEISEKLRISDNTVRTHIARALKILRKQLTIFFLKKSYRGVISFSNLYVFNETIDTMIDHSDKKLDYALRAIQHPQLRETDEFLQWIGIPENKELFLELMACKEAVIRENLQRKRKYRKKMRILAIASSVAAVLILAFLIPSLLPSTSLPAEQPIRFFAANNNDEHVVLQMDGRSEQQLLTDSVMDVKDWKTVSADTVCCQTLTTPRGKDFLLVLADGTKVWLNAESRLRYPVAFHGKERRVELEGEACFEVAKDAEHPFIVCANGMNTMVLGTKFNVRSYSVEDRHVTLVNGKVQVTNTVNNKSVTLRPGQDLTYTETGEEKVSEVNIATYTAWTEGMFYFEDVPLEEIMGALGRWYNVNIDFERCELYHIRLNFWANKNTHLDEALELLNKLEKVQVDYQDGTITIKQI</sequence>
<gene>
    <name evidence="6" type="ORF">SAMN05192582_10839</name>
</gene>
<dbReference type="Pfam" id="PF04542">
    <property type="entry name" value="Sigma70_r2"/>
    <property type="match status" value="1"/>
</dbReference>
<keyword evidence="1" id="KW-0472">Membrane</keyword>
<evidence type="ECO:0000313" key="7">
    <source>
        <dbReference type="Proteomes" id="UP000181870"/>
    </source>
</evidence>
<evidence type="ECO:0000259" key="5">
    <source>
        <dbReference type="Pfam" id="PF16344"/>
    </source>
</evidence>
<dbReference type="InterPro" id="IPR007627">
    <property type="entry name" value="RNA_pol_sigma70_r2"/>
</dbReference>
<dbReference type="Gene3D" id="1.10.10.10">
    <property type="entry name" value="Winged helix-like DNA-binding domain superfamily/Winged helix DNA-binding domain"/>
    <property type="match status" value="1"/>
</dbReference>
<dbReference type="FunFam" id="2.60.120.1440:FF:000001">
    <property type="entry name" value="Putative anti-sigma factor"/>
    <property type="match status" value="1"/>
</dbReference>
<evidence type="ECO:0000256" key="1">
    <source>
        <dbReference type="SAM" id="Phobius"/>
    </source>
</evidence>
<organism evidence="6 7">
    <name type="scientific">Bacteroides ovatus</name>
    <dbReference type="NCBI Taxonomy" id="28116"/>
    <lineage>
        <taxon>Bacteria</taxon>
        <taxon>Pseudomonadati</taxon>
        <taxon>Bacteroidota</taxon>
        <taxon>Bacteroidia</taxon>
        <taxon>Bacteroidales</taxon>
        <taxon>Bacteroidaceae</taxon>
        <taxon>Bacteroides</taxon>
    </lineage>
</organism>
<dbReference type="Pfam" id="PF04773">
    <property type="entry name" value="FecR"/>
    <property type="match status" value="1"/>
</dbReference>
<dbReference type="Gene3D" id="2.60.120.1440">
    <property type="match status" value="1"/>
</dbReference>
<dbReference type="GO" id="GO:0016989">
    <property type="term" value="F:sigma factor antagonist activity"/>
    <property type="evidence" value="ECO:0007669"/>
    <property type="project" value="TreeGrafter"/>
</dbReference>
<dbReference type="Proteomes" id="UP000181870">
    <property type="component" value="Unassembled WGS sequence"/>
</dbReference>
<feature type="domain" description="FecR protein" evidence="3">
    <location>
        <begin position="336"/>
        <end position="430"/>
    </location>
</feature>
<dbReference type="GO" id="GO:0006352">
    <property type="term" value="P:DNA-templated transcription initiation"/>
    <property type="evidence" value="ECO:0007669"/>
    <property type="project" value="InterPro"/>
</dbReference>
<dbReference type="InterPro" id="IPR013324">
    <property type="entry name" value="RNA_pol_sigma_r3/r4-like"/>
</dbReference>
<feature type="domain" description="Protein FecR C-terminal" evidence="5">
    <location>
        <begin position="474"/>
        <end position="542"/>
    </location>
</feature>
<evidence type="ECO:0000259" key="2">
    <source>
        <dbReference type="Pfam" id="PF04542"/>
    </source>
</evidence>
<accession>A0A1G8P076</accession>
<dbReference type="EMBL" id="FNDO01000083">
    <property type="protein sequence ID" value="SDI85819.1"/>
    <property type="molecule type" value="Genomic_DNA"/>
</dbReference>
<reference evidence="7" key="1">
    <citation type="submission" date="2016-10" db="EMBL/GenBank/DDBJ databases">
        <authorList>
            <person name="Varghese N."/>
            <person name="Submissions S."/>
        </authorList>
    </citation>
    <scope>NUCLEOTIDE SEQUENCE [LARGE SCALE GENOMIC DNA]</scope>
    <source>
        <strain evidence="7">NLAE-zl-C57</strain>
    </source>
</reference>
<dbReference type="SUPFAM" id="SSF88659">
    <property type="entry name" value="Sigma3 and sigma4 domains of RNA polymerase sigma factors"/>
    <property type="match status" value="1"/>
</dbReference>
<dbReference type="InterPro" id="IPR006860">
    <property type="entry name" value="FecR"/>
</dbReference>
<feature type="domain" description="RNA polymerase sigma factor 70 region 4 type 2" evidence="4">
    <location>
        <begin position="108"/>
        <end position="158"/>
    </location>
</feature>
<keyword evidence="1" id="KW-1133">Transmembrane helix</keyword>
<dbReference type="AlphaFoldDB" id="A0A1G8P076"/>
<dbReference type="InterPro" id="IPR032508">
    <property type="entry name" value="FecR_C"/>
</dbReference>
<dbReference type="InterPro" id="IPR036388">
    <property type="entry name" value="WH-like_DNA-bd_sf"/>
</dbReference>
<evidence type="ECO:0000259" key="3">
    <source>
        <dbReference type="Pfam" id="PF04773"/>
    </source>
</evidence>
<dbReference type="InterPro" id="IPR013249">
    <property type="entry name" value="RNA_pol_sigma70_r4_t2"/>
</dbReference>
<dbReference type="GO" id="GO:0016987">
    <property type="term" value="F:sigma factor activity"/>
    <property type="evidence" value="ECO:0007669"/>
    <property type="project" value="InterPro"/>
</dbReference>
<dbReference type="NCBIfam" id="TIGR02937">
    <property type="entry name" value="sigma70-ECF"/>
    <property type="match status" value="1"/>
</dbReference>
<dbReference type="GO" id="GO:0003677">
    <property type="term" value="F:DNA binding"/>
    <property type="evidence" value="ECO:0007669"/>
    <property type="project" value="InterPro"/>
</dbReference>
<dbReference type="Pfam" id="PF08281">
    <property type="entry name" value="Sigma70_r4_2"/>
    <property type="match status" value="1"/>
</dbReference>
<dbReference type="SUPFAM" id="SSF88946">
    <property type="entry name" value="Sigma2 domain of RNA polymerase sigma factors"/>
    <property type="match status" value="1"/>
</dbReference>
<dbReference type="InterPro" id="IPR012373">
    <property type="entry name" value="Ferrdict_sens_TM"/>
</dbReference>
<name>A0A1G8P076_BACOV</name>
<evidence type="ECO:0000313" key="6">
    <source>
        <dbReference type="EMBL" id="SDI85819.1"/>
    </source>
</evidence>
<keyword evidence="1" id="KW-0812">Transmembrane</keyword>
<feature type="domain" description="RNA polymerase sigma-70 region 2" evidence="2">
    <location>
        <begin position="11"/>
        <end position="77"/>
    </location>
</feature>
<dbReference type="PANTHER" id="PTHR30273">
    <property type="entry name" value="PERIPLASMIC SIGNAL SENSOR AND SIGMA FACTOR ACTIVATOR FECR-RELATED"/>
    <property type="match status" value="1"/>
</dbReference>
<proteinExistence type="predicted"/>
<dbReference type="PANTHER" id="PTHR30273:SF2">
    <property type="entry name" value="PROTEIN FECR"/>
    <property type="match status" value="1"/>
</dbReference>
<protein>
    <submittedName>
        <fullName evidence="6">FecR family protein</fullName>
    </submittedName>
</protein>
<dbReference type="InterPro" id="IPR014284">
    <property type="entry name" value="RNA_pol_sigma-70_dom"/>
</dbReference>